<evidence type="ECO:0000313" key="10">
    <source>
        <dbReference type="Proteomes" id="UP000252415"/>
    </source>
</evidence>
<name>A0A368VJQ0_9BACL</name>
<evidence type="ECO:0000256" key="8">
    <source>
        <dbReference type="SAM" id="Phobius"/>
    </source>
</evidence>
<dbReference type="PANTHER" id="PTHR37937:SF1">
    <property type="entry name" value="CONJUGATIVE TRANSFER: DNA TRANSPORT"/>
    <property type="match status" value="1"/>
</dbReference>
<evidence type="ECO:0000256" key="3">
    <source>
        <dbReference type="ARBA" id="ARBA00022475"/>
    </source>
</evidence>
<evidence type="ECO:0000256" key="1">
    <source>
        <dbReference type="ARBA" id="ARBA00004651"/>
    </source>
</evidence>
<organism evidence="9 10">
    <name type="scientific">Paenibacillus prosopidis</name>
    <dbReference type="NCBI Taxonomy" id="630520"/>
    <lineage>
        <taxon>Bacteria</taxon>
        <taxon>Bacillati</taxon>
        <taxon>Bacillota</taxon>
        <taxon>Bacilli</taxon>
        <taxon>Bacillales</taxon>
        <taxon>Paenibacillaceae</taxon>
        <taxon>Paenibacillus</taxon>
    </lineage>
</organism>
<evidence type="ECO:0000256" key="7">
    <source>
        <dbReference type="SAM" id="MobiDB-lite"/>
    </source>
</evidence>
<dbReference type="GO" id="GO:0005886">
    <property type="term" value="C:plasma membrane"/>
    <property type="evidence" value="ECO:0007669"/>
    <property type="project" value="UniProtKB-SubCell"/>
</dbReference>
<evidence type="ECO:0000256" key="5">
    <source>
        <dbReference type="ARBA" id="ARBA00022989"/>
    </source>
</evidence>
<dbReference type="NCBIfam" id="NF045973">
    <property type="entry name" value="conju_CD1115"/>
    <property type="match status" value="1"/>
</dbReference>
<keyword evidence="4 8" id="KW-0812">Transmembrane</keyword>
<dbReference type="PANTHER" id="PTHR37937">
    <property type="entry name" value="CONJUGATIVE TRANSFER: DNA TRANSPORT"/>
    <property type="match status" value="1"/>
</dbReference>
<dbReference type="InterPro" id="IPR003688">
    <property type="entry name" value="TraG/VirD4"/>
</dbReference>
<gene>
    <name evidence="9" type="ORF">DFP97_12278</name>
</gene>
<dbReference type="RefSeq" id="WP_114383738.1">
    <property type="nucleotide sequence ID" value="NZ_QPJD01000022.1"/>
</dbReference>
<reference evidence="9 10" key="1">
    <citation type="submission" date="2018-07" db="EMBL/GenBank/DDBJ databases">
        <title>Genomic Encyclopedia of Type Strains, Phase III (KMG-III): the genomes of soil and plant-associated and newly described type strains.</title>
        <authorList>
            <person name="Whitman W."/>
        </authorList>
    </citation>
    <scope>NUCLEOTIDE SEQUENCE [LARGE SCALE GENOMIC DNA]</scope>
    <source>
        <strain evidence="9 10">CECT 7506</strain>
    </source>
</reference>
<keyword evidence="6 8" id="KW-0472">Membrane</keyword>
<dbReference type="Proteomes" id="UP000252415">
    <property type="component" value="Unassembled WGS sequence"/>
</dbReference>
<feature type="transmembrane region" description="Helical" evidence="8">
    <location>
        <begin position="12"/>
        <end position="33"/>
    </location>
</feature>
<keyword evidence="3" id="KW-1003">Cell membrane</keyword>
<dbReference type="OrthoDB" id="9766496at2"/>
<evidence type="ECO:0000313" key="9">
    <source>
        <dbReference type="EMBL" id="RCW41642.1"/>
    </source>
</evidence>
<evidence type="ECO:0000256" key="2">
    <source>
        <dbReference type="ARBA" id="ARBA00008806"/>
    </source>
</evidence>
<comment type="subcellular location">
    <subcellularLocation>
        <location evidence="1">Cell membrane</location>
        <topology evidence="1">Multi-pass membrane protein</topology>
    </subcellularLocation>
</comment>
<dbReference type="AlphaFoldDB" id="A0A368VJQ0"/>
<dbReference type="InterPro" id="IPR027417">
    <property type="entry name" value="P-loop_NTPase"/>
</dbReference>
<feature type="transmembrane region" description="Helical" evidence="8">
    <location>
        <begin position="63"/>
        <end position="83"/>
    </location>
</feature>
<evidence type="ECO:0000256" key="6">
    <source>
        <dbReference type="ARBA" id="ARBA00023136"/>
    </source>
</evidence>
<keyword evidence="10" id="KW-1185">Reference proteome</keyword>
<dbReference type="InterPro" id="IPR051539">
    <property type="entry name" value="T4SS-coupling_protein"/>
</dbReference>
<evidence type="ECO:0000256" key="4">
    <source>
        <dbReference type="ARBA" id="ARBA00022692"/>
    </source>
</evidence>
<keyword evidence="5 8" id="KW-1133">Transmembrane helix</keyword>
<comment type="caution">
    <text evidence="9">The sequence shown here is derived from an EMBL/GenBank/DDBJ whole genome shotgun (WGS) entry which is preliminary data.</text>
</comment>
<dbReference type="CDD" id="cd01127">
    <property type="entry name" value="TrwB_TraG_TraD_VirD4"/>
    <property type="match status" value="1"/>
</dbReference>
<accession>A0A368VJQ0</accession>
<sequence length="638" mass="71867">MKKGKKIRWITVGFIFLLDVLLLPSLIQFPLYVKEYKVQGPRMWIQEFNPIKTLANTILDIDLLKIFLTLQGIVILLCVLTIWDTKIKRNNRKMDGVEGPEAAGSGQFGTSRWQTEDETDKCSTVWHIDKEIEKGGTILGMDPELRKAWLDSEDTHKLIIGSTRSGKTRTVVYPTIYANAKAGESMILTDPKGELFDRTSDYLKEQGYEVVVLDFLDPGRGNKWNPMNNVLEALKNGNESAAAEAAWNTAHLLAHQKDSNGDSIWEDGSESVIAALIFAIANEARKEDQKHMTSVYKTLAELGEVLKVKVGNTLMDYVPLNEFFKNLPKDHPARDAFATARLSPEKMRGSFFGSVSVMLRLFADPGVAYLTGSQDHRLEDVGRKKTAVFLIIPDENTTRHPLAALYVDQTYQALVKLSRKTRNRLPIRVHMLLDEFGNMPKFKDFVAKLTVSGGRGILWNIVVQGIGQIKKTYGADSLDTILGNCHTWIYILTADEGTAKKISFMTGRYTVETDNISSSISGKNNNSTGMSTSLTGRELRTPDEIMRWPKEMSLLLRLRYHPAKLPCPDITKWPCDELFKWREDNDDRIIKKVPIFIPDVNGSQSDPGEEVAAAHETYDPNVSEDNAKYKETDLDEID</sequence>
<feature type="region of interest" description="Disordered" evidence="7">
    <location>
        <begin position="600"/>
        <end position="638"/>
    </location>
</feature>
<comment type="similarity">
    <text evidence="2">Belongs to the VirD4/TraG family.</text>
</comment>
<dbReference type="SUPFAM" id="SSF52540">
    <property type="entry name" value="P-loop containing nucleoside triphosphate hydrolases"/>
    <property type="match status" value="1"/>
</dbReference>
<dbReference type="Gene3D" id="3.40.50.300">
    <property type="entry name" value="P-loop containing nucleotide triphosphate hydrolases"/>
    <property type="match status" value="2"/>
</dbReference>
<dbReference type="Pfam" id="PF02534">
    <property type="entry name" value="T4SS-DNA_transf"/>
    <property type="match status" value="1"/>
</dbReference>
<proteinExistence type="inferred from homology"/>
<dbReference type="EMBL" id="QPJD01000022">
    <property type="protein sequence ID" value="RCW41642.1"/>
    <property type="molecule type" value="Genomic_DNA"/>
</dbReference>
<protein>
    <submittedName>
        <fullName evidence="9">Type IV secretion system protein VirD4</fullName>
    </submittedName>
</protein>